<dbReference type="AlphaFoldDB" id="A0A0A5GQL6"/>
<dbReference type="EMBL" id="AVPE01000002">
    <property type="protein sequence ID" value="KGX93498.1"/>
    <property type="molecule type" value="Genomic_DNA"/>
</dbReference>
<accession>A0A0A5GQL6</accession>
<dbReference type="eggNOG" id="ENOG5032U7R">
    <property type="taxonomic scope" value="Bacteria"/>
</dbReference>
<dbReference type="Pfam" id="PF08977">
    <property type="entry name" value="BOFC_N"/>
    <property type="match status" value="1"/>
</dbReference>
<protein>
    <submittedName>
        <fullName evidence="3">Bypass-of-forespore protein C</fullName>
    </submittedName>
</protein>
<name>A0A0A5GQL6_9BACI</name>
<comment type="caution">
    <text evidence="3">The sequence shown here is derived from an EMBL/GenBank/DDBJ whole genome shotgun (WGS) entry which is preliminary data.</text>
</comment>
<gene>
    <name evidence="3" type="ORF">N781_10720</name>
</gene>
<feature type="domain" description="Bypass-of-forespore C N-terminal" evidence="2">
    <location>
        <begin position="30"/>
        <end position="79"/>
    </location>
</feature>
<evidence type="ECO:0000259" key="1">
    <source>
        <dbReference type="Pfam" id="PF08955"/>
    </source>
</evidence>
<dbReference type="Gene3D" id="3.10.20.420">
    <property type="entry name" value="Bypass-of-forespore C, N-terminal domain"/>
    <property type="match status" value="1"/>
</dbReference>
<feature type="domain" description="Bypass of forespore C C-terminal" evidence="1">
    <location>
        <begin position="82"/>
        <end position="154"/>
    </location>
</feature>
<dbReference type="Pfam" id="PF08955">
    <property type="entry name" value="BofC_C"/>
    <property type="match status" value="1"/>
</dbReference>
<dbReference type="Gene3D" id="3.30.70.1740">
    <property type="entry name" value="Bypass-of-forespore C, C-terminal domain"/>
    <property type="match status" value="1"/>
</dbReference>
<evidence type="ECO:0000259" key="2">
    <source>
        <dbReference type="Pfam" id="PF08977"/>
    </source>
</evidence>
<keyword evidence="4" id="KW-1185">Reference proteome</keyword>
<dbReference type="Proteomes" id="UP000030528">
    <property type="component" value="Unassembled WGS sequence"/>
</dbReference>
<proteinExistence type="predicted"/>
<evidence type="ECO:0000313" key="3">
    <source>
        <dbReference type="EMBL" id="KGX93498.1"/>
    </source>
</evidence>
<dbReference type="InterPro" id="IPR015050">
    <property type="entry name" value="BofC_C"/>
</dbReference>
<dbReference type="InterPro" id="IPR038118">
    <property type="entry name" value="BOFC_N_sf"/>
</dbReference>
<dbReference type="STRING" id="1385510.GCA_000425205_01054"/>
<sequence length="164" mass="18875">MLIGGWTVVASSGGEEGQDQKAWEREPLQIEVVLQRVYLDGQVTEERIVETIQAMEDFWALYEEWQVVDQTEGKVIFQKAIDDISDDLKERGYFGLNEKGELVLFDGRPQDNEVIKSFYQIDVGELESVQHEELLDGIKVNTKDRYMSLLRQFEQAAVHTHIAP</sequence>
<dbReference type="InterPro" id="IPR015071">
    <property type="entry name" value="BOFC_N"/>
</dbReference>
<evidence type="ECO:0000313" key="4">
    <source>
        <dbReference type="Proteomes" id="UP000030528"/>
    </source>
</evidence>
<dbReference type="InterPro" id="IPR038117">
    <property type="entry name" value="BofC_C_sf"/>
</dbReference>
<organism evidence="3 4">
    <name type="scientific">Pontibacillus halophilus JSM 076056 = DSM 19796</name>
    <dbReference type="NCBI Taxonomy" id="1385510"/>
    <lineage>
        <taxon>Bacteria</taxon>
        <taxon>Bacillati</taxon>
        <taxon>Bacillota</taxon>
        <taxon>Bacilli</taxon>
        <taxon>Bacillales</taxon>
        <taxon>Bacillaceae</taxon>
        <taxon>Pontibacillus</taxon>
    </lineage>
</organism>
<reference evidence="3 4" key="1">
    <citation type="submission" date="2013-08" db="EMBL/GenBank/DDBJ databases">
        <authorList>
            <person name="Huang J."/>
            <person name="Wang G."/>
        </authorList>
    </citation>
    <scope>NUCLEOTIDE SEQUENCE [LARGE SCALE GENOMIC DNA]</scope>
    <source>
        <strain evidence="3 4">JSM 076056</strain>
    </source>
</reference>